<dbReference type="Pfam" id="PF00334">
    <property type="entry name" value="NDK"/>
    <property type="match status" value="1"/>
</dbReference>
<keyword evidence="5" id="KW-0808">Transferase</keyword>
<dbReference type="CDD" id="cd04413">
    <property type="entry name" value="NDPk_I"/>
    <property type="match status" value="1"/>
</dbReference>
<accession>A0ABR0NTC7</accession>
<keyword evidence="5" id="KW-0418">Kinase</keyword>
<dbReference type="NCBIfam" id="NF001908">
    <property type="entry name" value="PRK00668.1"/>
    <property type="match status" value="1"/>
</dbReference>
<gene>
    <name evidence="8" type="ORF">PVK06_032283</name>
</gene>
<dbReference type="HAMAP" id="MF_00451">
    <property type="entry name" value="NDP_kinase"/>
    <property type="match status" value="1"/>
</dbReference>
<comment type="catalytic activity">
    <reaction evidence="2">
        <text>a ribonucleoside 5'-diphosphate + ATP = a ribonucleoside 5'-triphosphate + ADP</text>
        <dbReference type="Rhea" id="RHEA:18113"/>
        <dbReference type="ChEBI" id="CHEBI:30616"/>
        <dbReference type="ChEBI" id="CHEBI:57930"/>
        <dbReference type="ChEBI" id="CHEBI:61557"/>
        <dbReference type="ChEBI" id="CHEBI:456216"/>
        <dbReference type="EC" id="2.7.4.6"/>
    </reaction>
</comment>
<dbReference type="PROSITE" id="PS00469">
    <property type="entry name" value="NDPK"/>
    <property type="match status" value="1"/>
</dbReference>
<dbReference type="EMBL" id="JARKNE010000009">
    <property type="protein sequence ID" value="KAK5804632.1"/>
    <property type="molecule type" value="Genomic_DNA"/>
</dbReference>
<dbReference type="EC" id="2.7.4.6" evidence="5"/>
<sequence>MLSSAEGRAVAAATAVSLNSKVPLLASSAYGNGGSANASRGWLSGMFALPMAAYMVQDQEAHAAQMERTFIAIKPDGVQRGLIAEIISRFERKGFKLVAIKILVPSKEFAQKHYHDLKDRPFFNGLCAFLSSGPVVAMVWEGEGVIKYGRKLIGATDPQKSEPGTIRGDLAVVVGRNIIHGSDGPETAEDEINLWFKPQELMAAKPLTSEAIALTEKKMDMTLDDIIKMSKNTSHKSKKQRRIPNKIQRPVSNAAKDKALKVRQYMDSRASVRQGVLAQRRSNFQGNRFPFAAEAARRAAVAPIRNRAFNTSRVGNLNKPRVGRPPVQRRAANGGFTAKPQQQLQQQQLQQDQQENIVTKQRPKTLDSLFANMKEERLRVLSHQNNGVQPNGRGRQRMPWGRGRFGN</sequence>
<dbReference type="PRINTS" id="PR01243">
    <property type="entry name" value="NUCDPKINASE"/>
</dbReference>
<feature type="binding site" evidence="3">
    <location>
        <position position="177"/>
    </location>
    <ligand>
        <name>ATP</name>
        <dbReference type="ChEBI" id="CHEBI:30616"/>
    </ligand>
</feature>
<comment type="similarity">
    <text evidence="3 4">Belongs to the NDK family.</text>
</comment>
<name>A0ABR0NTC7_GOSAR</name>
<dbReference type="SUPFAM" id="SSF54919">
    <property type="entry name" value="Nucleoside diphosphate kinase, NDK"/>
    <property type="match status" value="1"/>
</dbReference>
<organism evidence="8 9">
    <name type="scientific">Gossypium arboreum</name>
    <name type="common">Tree cotton</name>
    <name type="synonym">Gossypium nanking</name>
    <dbReference type="NCBI Taxonomy" id="29729"/>
    <lineage>
        <taxon>Eukaryota</taxon>
        <taxon>Viridiplantae</taxon>
        <taxon>Streptophyta</taxon>
        <taxon>Embryophyta</taxon>
        <taxon>Tracheophyta</taxon>
        <taxon>Spermatophyta</taxon>
        <taxon>Magnoliopsida</taxon>
        <taxon>eudicotyledons</taxon>
        <taxon>Gunneridae</taxon>
        <taxon>Pentapetalae</taxon>
        <taxon>rosids</taxon>
        <taxon>malvids</taxon>
        <taxon>Malvales</taxon>
        <taxon>Malvaceae</taxon>
        <taxon>Malvoideae</taxon>
        <taxon>Gossypium</taxon>
    </lineage>
</organism>
<dbReference type="InterPro" id="IPR001564">
    <property type="entry name" value="Nucleoside_diP_kinase"/>
</dbReference>
<keyword evidence="9" id="KW-1185">Reference proteome</keyword>
<evidence type="ECO:0000256" key="6">
    <source>
        <dbReference type="SAM" id="MobiDB-lite"/>
    </source>
</evidence>
<feature type="binding site" evidence="3">
    <location>
        <position position="167"/>
    </location>
    <ligand>
        <name>ATP</name>
        <dbReference type="ChEBI" id="CHEBI:30616"/>
    </ligand>
</feature>
<dbReference type="InterPro" id="IPR036850">
    <property type="entry name" value="NDK-like_dom_sf"/>
</dbReference>
<evidence type="ECO:0000256" key="1">
    <source>
        <dbReference type="ARBA" id="ARBA00000082"/>
    </source>
</evidence>
<reference evidence="8 9" key="1">
    <citation type="submission" date="2023-03" db="EMBL/GenBank/DDBJ databases">
        <title>WGS of Gossypium arboreum.</title>
        <authorList>
            <person name="Yu D."/>
        </authorList>
    </citation>
    <scope>NUCLEOTIDE SEQUENCE [LARGE SCALE GENOMIC DNA]</scope>
    <source>
        <tissue evidence="8">Leaf</tissue>
    </source>
</reference>
<feature type="binding site" evidence="3">
    <location>
        <position position="122"/>
    </location>
    <ligand>
        <name>ATP</name>
        <dbReference type="ChEBI" id="CHEBI:30616"/>
    </ligand>
</feature>
<keyword evidence="5" id="KW-0067">ATP-binding</keyword>
<evidence type="ECO:0000256" key="5">
    <source>
        <dbReference type="RuleBase" id="RU004013"/>
    </source>
</evidence>
<dbReference type="PANTHER" id="PTHR36048">
    <property type="entry name" value="RIBOSOME MATURATION FACTOR"/>
    <property type="match status" value="1"/>
</dbReference>
<feature type="active site" description="Pros-phosphohistidine intermediate" evidence="3">
    <location>
        <position position="180"/>
    </location>
</feature>
<dbReference type="SMART" id="SM00562">
    <property type="entry name" value="NDK"/>
    <property type="match status" value="1"/>
</dbReference>
<keyword evidence="5" id="KW-0547">Nucleotide-binding</keyword>
<evidence type="ECO:0000313" key="8">
    <source>
        <dbReference type="EMBL" id="KAK5804632.1"/>
    </source>
</evidence>
<evidence type="ECO:0000259" key="7">
    <source>
        <dbReference type="SMART" id="SM00562"/>
    </source>
</evidence>
<evidence type="ECO:0000313" key="9">
    <source>
        <dbReference type="Proteomes" id="UP001358586"/>
    </source>
</evidence>
<feature type="domain" description="Nucleoside diphosphate kinase-like" evidence="7">
    <location>
        <begin position="66"/>
        <end position="203"/>
    </location>
</feature>
<feature type="binding site" evidence="3">
    <location>
        <position position="150"/>
    </location>
    <ligand>
        <name>ATP</name>
        <dbReference type="ChEBI" id="CHEBI:30616"/>
    </ligand>
</feature>
<dbReference type="InterPro" id="IPR034907">
    <property type="entry name" value="NDK-like_dom"/>
</dbReference>
<feature type="region of interest" description="Disordered" evidence="6">
    <location>
        <begin position="384"/>
        <end position="407"/>
    </location>
</feature>
<feature type="binding site" evidence="3">
    <location>
        <position position="156"/>
    </location>
    <ligand>
        <name>ATP</name>
        <dbReference type="ChEBI" id="CHEBI:30616"/>
    </ligand>
</feature>
<proteinExistence type="inferred from homology"/>
<feature type="region of interest" description="Disordered" evidence="6">
    <location>
        <begin position="314"/>
        <end position="342"/>
    </location>
</feature>
<evidence type="ECO:0000256" key="3">
    <source>
        <dbReference type="PROSITE-ProRule" id="PRU00706"/>
    </source>
</evidence>
<comment type="caution">
    <text evidence="8">The sequence shown here is derived from an EMBL/GenBank/DDBJ whole genome shotgun (WGS) entry which is preliminary data.</text>
</comment>
<evidence type="ECO:0000256" key="2">
    <source>
        <dbReference type="ARBA" id="ARBA00000937"/>
    </source>
</evidence>
<dbReference type="PROSITE" id="PS51374">
    <property type="entry name" value="NDPK_LIKE"/>
    <property type="match status" value="1"/>
</dbReference>
<feature type="binding site" evidence="3">
    <location>
        <position position="74"/>
    </location>
    <ligand>
        <name>ATP</name>
        <dbReference type="ChEBI" id="CHEBI:30616"/>
    </ligand>
</feature>
<dbReference type="InterPro" id="IPR023005">
    <property type="entry name" value="Nucleoside_diP_kinase_AS"/>
</dbReference>
<comment type="catalytic activity">
    <reaction evidence="1 5">
        <text>a 2'-deoxyribonucleoside 5'-diphosphate + ATP = a 2'-deoxyribonucleoside 5'-triphosphate + ADP</text>
        <dbReference type="Rhea" id="RHEA:44640"/>
        <dbReference type="ChEBI" id="CHEBI:30616"/>
        <dbReference type="ChEBI" id="CHEBI:61560"/>
        <dbReference type="ChEBI" id="CHEBI:73316"/>
        <dbReference type="ChEBI" id="CHEBI:456216"/>
        <dbReference type="EC" id="2.7.4.6"/>
    </reaction>
</comment>
<protein>
    <recommendedName>
        <fullName evidence="5">Nucleoside diphosphate kinase</fullName>
        <ecNumber evidence="5">2.7.4.6</ecNumber>
    </recommendedName>
</protein>
<dbReference type="PANTHER" id="PTHR36048:SF1">
    <property type="entry name" value="RIBOSOME MATURATION FACTOR"/>
    <property type="match status" value="1"/>
</dbReference>
<dbReference type="Proteomes" id="UP001358586">
    <property type="component" value="Chromosome 9"/>
</dbReference>
<dbReference type="Gene3D" id="3.30.70.141">
    <property type="entry name" value="Nucleoside diphosphate kinase-like domain"/>
    <property type="match status" value="1"/>
</dbReference>
<evidence type="ECO:0000256" key="4">
    <source>
        <dbReference type="RuleBase" id="RU004011"/>
    </source>
</evidence>